<dbReference type="AlphaFoldDB" id="A0A841LRM4"/>
<organism evidence="2 3">
    <name type="scientific">Paenochrobactrum gallinarii</name>
    <dbReference type="NCBI Taxonomy" id="643673"/>
    <lineage>
        <taxon>Bacteria</taxon>
        <taxon>Pseudomonadati</taxon>
        <taxon>Pseudomonadota</taxon>
        <taxon>Alphaproteobacteria</taxon>
        <taxon>Hyphomicrobiales</taxon>
        <taxon>Brucellaceae</taxon>
        <taxon>Paenochrobactrum</taxon>
    </lineage>
</organism>
<evidence type="ECO:0000313" key="2">
    <source>
        <dbReference type="EMBL" id="MBB6260785.1"/>
    </source>
</evidence>
<name>A0A841LRM4_9HYPH</name>
<keyword evidence="3" id="KW-1185">Reference proteome</keyword>
<dbReference type="Pfam" id="PF01713">
    <property type="entry name" value="Smr"/>
    <property type="match status" value="1"/>
</dbReference>
<dbReference type="Gene3D" id="3.30.1370.110">
    <property type="match status" value="1"/>
</dbReference>
<keyword evidence="2" id="KW-0255">Endonuclease</keyword>
<accession>A0A841LRM4</accession>
<dbReference type="Proteomes" id="UP000555393">
    <property type="component" value="Unassembled WGS sequence"/>
</dbReference>
<gene>
    <name evidence="2" type="ORF">FHS77_001326</name>
</gene>
<dbReference type="GO" id="GO:0004519">
    <property type="term" value="F:endonuclease activity"/>
    <property type="evidence" value="ECO:0007669"/>
    <property type="project" value="UniProtKB-KW"/>
</dbReference>
<evidence type="ECO:0000259" key="1">
    <source>
        <dbReference type="PROSITE" id="PS50828"/>
    </source>
</evidence>
<keyword evidence="2" id="KW-0540">Nuclease</keyword>
<feature type="domain" description="Smr" evidence="1">
    <location>
        <begin position="101"/>
        <end position="184"/>
    </location>
</feature>
<dbReference type="InterPro" id="IPR002625">
    <property type="entry name" value="Smr_dom"/>
</dbReference>
<dbReference type="EMBL" id="JACIIU010000004">
    <property type="protein sequence ID" value="MBB6260785.1"/>
    <property type="molecule type" value="Genomic_DNA"/>
</dbReference>
<dbReference type="RefSeq" id="WP_184221515.1">
    <property type="nucleotide sequence ID" value="NZ_JACIIU010000004.1"/>
</dbReference>
<dbReference type="PANTHER" id="PTHR35562:SF2">
    <property type="entry name" value="DNA ENDONUCLEASE SMRA-RELATED"/>
    <property type="match status" value="1"/>
</dbReference>
<dbReference type="SUPFAM" id="SSF160443">
    <property type="entry name" value="SMR domain-like"/>
    <property type="match status" value="1"/>
</dbReference>
<reference evidence="2 3" key="1">
    <citation type="submission" date="2020-08" db="EMBL/GenBank/DDBJ databases">
        <title>Genomic Encyclopedia of Type Strains, Phase IV (KMG-IV): sequencing the most valuable type-strain genomes for metagenomic binning, comparative biology and taxonomic classification.</title>
        <authorList>
            <person name="Goeker M."/>
        </authorList>
    </citation>
    <scope>NUCLEOTIDE SEQUENCE [LARGE SCALE GENOMIC DNA]</scope>
    <source>
        <strain evidence="2 3">DSM 22336</strain>
    </source>
</reference>
<proteinExistence type="predicted"/>
<sequence length="193" mass="21585">MAPKNYLRSEDRILWETVAKTALPISGKHHLKSAMDDFDLWEQEVAPKPKPSAAPQFKKLVVSSEETKPVVAKPKQAEIYQLDKPTHRKIAKGRLNIDARIDLHGLTQREAYNLLYGFLADAHARGLRHVLIITGKGRSYGSEGVLKQVVPHWFSTPIFRLLVSAYEDAAHHHGGHGALYVRLRRAGSTGLSL</sequence>
<keyword evidence="2" id="KW-0378">Hydrolase</keyword>
<evidence type="ECO:0000313" key="3">
    <source>
        <dbReference type="Proteomes" id="UP000555393"/>
    </source>
</evidence>
<dbReference type="SMART" id="SM00463">
    <property type="entry name" value="SMR"/>
    <property type="match status" value="1"/>
</dbReference>
<dbReference type="PANTHER" id="PTHR35562">
    <property type="entry name" value="DNA ENDONUCLEASE SMRA-RELATED"/>
    <property type="match status" value="1"/>
</dbReference>
<comment type="caution">
    <text evidence="2">The sequence shown here is derived from an EMBL/GenBank/DDBJ whole genome shotgun (WGS) entry which is preliminary data.</text>
</comment>
<protein>
    <submittedName>
        <fullName evidence="2">DNA-nicking Smr family endonuclease</fullName>
    </submittedName>
</protein>
<dbReference type="InterPro" id="IPR036063">
    <property type="entry name" value="Smr_dom_sf"/>
</dbReference>
<dbReference type="PROSITE" id="PS50828">
    <property type="entry name" value="SMR"/>
    <property type="match status" value="1"/>
</dbReference>